<dbReference type="SMART" id="SM00448">
    <property type="entry name" value="REC"/>
    <property type="match status" value="1"/>
</dbReference>
<dbReference type="Pfam" id="PF00072">
    <property type="entry name" value="Response_reg"/>
    <property type="match status" value="1"/>
</dbReference>
<dbReference type="RefSeq" id="WP_221031739.1">
    <property type="nucleotide sequence ID" value="NZ_CP139781.1"/>
</dbReference>
<protein>
    <submittedName>
        <fullName evidence="4">Response regulator</fullName>
    </submittedName>
</protein>
<dbReference type="SUPFAM" id="SSF52172">
    <property type="entry name" value="CheY-like"/>
    <property type="match status" value="1"/>
</dbReference>
<feature type="modified residue" description="4-aspartylphosphate" evidence="2">
    <location>
        <position position="58"/>
    </location>
</feature>
<gene>
    <name evidence="4" type="ORF">K1X11_004420</name>
</gene>
<accession>A0ABZ1CB61</accession>
<evidence type="ECO:0000256" key="1">
    <source>
        <dbReference type="ARBA" id="ARBA00022553"/>
    </source>
</evidence>
<dbReference type="PROSITE" id="PS50110">
    <property type="entry name" value="RESPONSE_REGULATORY"/>
    <property type="match status" value="1"/>
</dbReference>
<dbReference type="InterPro" id="IPR011006">
    <property type="entry name" value="CheY-like_superfamily"/>
</dbReference>
<evidence type="ECO:0000313" key="4">
    <source>
        <dbReference type="EMBL" id="WRQ88637.1"/>
    </source>
</evidence>
<dbReference type="PANTHER" id="PTHR44591">
    <property type="entry name" value="STRESS RESPONSE REGULATOR PROTEIN 1"/>
    <property type="match status" value="1"/>
</dbReference>
<dbReference type="EMBL" id="CP139781">
    <property type="protein sequence ID" value="WRQ88637.1"/>
    <property type="molecule type" value="Genomic_DNA"/>
</dbReference>
<evidence type="ECO:0000313" key="5">
    <source>
        <dbReference type="Proteomes" id="UP000738431"/>
    </source>
</evidence>
<reference evidence="4 5" key="1">
    <citation type="submission" date="2021-08" db="EMBL/GenBank/DDBJ databases">
        <authorList>
            <person name="Zhang D."/>
            <person name="Zhang A."/>
            <person name="Wang L."/>
        </authorList>
    </citation>
    <scope>NUCLEOTIDE SEQUENCE [LARGE SCALE GENOMIC DNA]</scope>
    <source>
        <strain evidence="4 5">WL0086</strain>
    </source>
</reference>
<dbReference type="Proteomes" id="UP000738431">
    <property type="component" value="Chromosome"/>
</dbReference>
<dbReference type="Gene3D" id="3.40.50.2300">
    <property type="match status" value="1"/>
</dbReference>
<name>A0ABZ1CB61_9BACT</name>
<organism evidence="4 5">
    <name type="scientific">Actomonas aquatica</name>
    <dbReference type="NCBI Taxonomy" id="2866162"/>
    <lineage>
        <taxon>Bacteria</taxon>
        <taxon>Pseudomonadati</taxon>
        <taxon>Verrucomicrobiota</taxon>
        <taxon>Opitutia</taxon>
        <taxon>Opitutales</taxon>
        <taxon>Opitutaceae</taxon>
        <taxon>Actomonas</taxon>
    </lineage>
</organism>
<evidence type="ECO:0000259" key="3">
    <source>
        <dbReference type="PROSITE" id="PS50110"/>
    </source>
</evidence>
<dbReference type="InterPro" id="IPR050595">
    <property type="entry name" value="Bact_response_regulator"/>
</dbReference>
<keyword evidence="5" id="KW-1185">Reference proteome</keyword>
<keyword evidence="1 2" id="KW-0597">Phosphoprotein</keyword>
<dbReference type="InterPro" id="IPR001789">
    <property type="entry name" value="Sig_transdc_resp-reg_receiver"/>
</dbReference>
<feature type="domain" description="Response regulatory" evidence="3">
    <location>
        <begin position="8"/>
        <end position="124"/>
    </location>
</feature>
<proteinExistence type="predicted"/>
<dbReference type="PANTHER" id="PTHR44591:SF3">
    <property type="entry name" value="RESPONSE REGULATORY DOMAIN-CONTAINING PROTEIN"/>
    <property type="match status" value="1"/>
</dbReference>
<reference evidence="4 5" key="2">
    <citation type="submission" date="2023-12" db="EMBL/GenBank/DDBJ databases">
        <title>Description of an unclassified Opitutus bacterium of Verrucomicrobiota.</title>
        <authorList>
            <person name="Zhang D.-F."/>
        </authorList>
    </citation>
    <scope>NUCLEOTIDE SEQUENCE [LARGE SCALE GENOMIC DNA]</scope>
    <source>
        <strain evidence="4 5">WL0086</strain>
    </source>
</reference>
<sequence>MTDFNTPHAIIVDDEQSYLDLLAVILEEHLDCPVSTFVRASDALAAMRTLPVGIIVTDYYMPDIDGIEFLRRSAKAKPGVPAIMITGHADAISQEQRDSLENLRAVLAKPFRAQVLADSIRQFWPAAGGQA</sequence>
<evidence type="ECO:0000256" key="2">
    <source>
        <dbReference type="PROSITE-ProRule" id="PRU00169"/>
    </source>
</evidence>